<gene>
    <name evidence="2" type="ORF">GCM10008927_27270</name>
</gene>
<organism evidence="2 3">
    <name type="scientific">Paramylibacter ulvae</name>
    <dbReference type="NCBI Taxonomy" id="1651968"/>
    <lineage>
        <taxon>Bacteria</taxon>
        <taxon>Pseudomonadati</taxon>
        <taxon>Pseudomonadota</taxon>
        <taxon>Alphaproteobacteria</taxon>
        <taxon>Rhodobacterales</taxon>
        <taxon>Paracoccaceae</taxon>
        <taxon>Paramylibacter</taxon>
    </lineage>
</organism>
<dbReference type="EMBL" id="BMZF01000010">
    <property type="protein sequence ID" value="GHA60287.1"/>
    <property type="molecule type" value="Genomic_DNA"/>
</dbReference>
<comment type="caution">
    <text evidence="2">The sequence shown here is derived from an EMBL/GenBank/DDBJ whole genome shotgun (WGS) entry which is preliminary data.</text>
</comment>
<evidence type="ECO:0000313" key="3">
    <source>
        <dbReference type="Proteomes" id="UP000634455"/>
    </source>
</evidence>
<keyword evidence="3" id="KW-1185">Reference proteome</keyword>
<dbReference type="Pfam" id="PF15515">
    <property type="entry name" value="MvaI_BcnI"/>
    <property type="match status" value="1"/>
</dbReference>
<proteinExistence type="predicted"/>
<dbReference type="InterPro" id="IPR043004">
    <property type="entry name" value="MvaI_BcnI_cat"/>
</dbReference>
<accession>A0ABQ3D5S9</accession>
<name>A0ABQ3D5S9_9RHOB</name>
<feature type="domain" description="MvaI/BcnI restriction endonuclease" evidence="1">
    <location>
        <begin position="14"/>
        <end position="261"/>
    </location>
</feature>
<reference evidence="3" key="1">
    <citation type="journal article" date="2019" name="Int. J. Syst. Evol. Microbiol.">
        <title>The Global Catalogue of Microorganisms (GCM) 10K type strain sequencing project: providing services to taxonomists for standard genome sequencing and annotation.</title>
        <authorList>
            <consortium name="The Broad Institute Genomics Platform"/>
            <consortium name="The Broad Institute Genome Sequencing Center for Infectious Disease"/>
            <person name="Wu L."/>
            <person name="Ma J."/>
        </authorList>
    </citation>
    <scope>NUCLEOTIDE SEQUENCE [LARGE SCALE GENOMIC DNA]</scope>
    <source>
        <strain evidence="3">KCTC 32465</strain>
    </source>
</reference>
<dbReference type="Gene3D" id="3.40.210.20">
    <property type="entry name" value="MvaI/BcnI restriction endonuclease, catalytic domain"/>
    <property type="match status" value="1"/>
</dbReference>
<dbReference type="InterPro" id="IPR029127">
    <property type="entry name" value="MvaI_BcnI"/>
</dbReference>
<evidence type="ECO:0000313" key="2">
    <source>
        <dbReference type="EMBL" id="GHA60287.1"/>
    </source>
</evidence>
<dbReference type="RefSeq" id="WP_189641290.1">
    <property type="nucleotide sequence ID" value="NZ_BMZF01000010.1"/>
</dbReference>
<dbReference type="Proteomes" id="UP000634455">
    <property type="component" value="Unassembled WGS sequence"/>
</dbReference>
<evidence type="ECO:0000259" key="1">
    <source>
        <dbReference type="Pfam" id="PF15515"/>
    </source>
</evidence>
<protein>
    <recommendedName>
        <fullName evidence="1">MvaI/BcnI restriction endonuclease domain-containing protein</fullName>
    </recommendedName>
</protein>
<dbReference type="Gene3D" id="3.30.70.3570">
    <property type="entry name" value="MvaI/BcnI restriction endonuclease, recognition domain"/>
    <property type="match status" value="1"/>
</dbReference>
<sequence length="268" mass="30417">MQQDNEFSKQKLLAKLDEIVGVWHSGTREGNDGNAGHTFEDLMGITENNLSIPDFGIFEIKTRRVEAGSLITLFHKEPKPAATIPKLIVAMGWPHKNPNNKYPAGEMSFRSTTASDRYSVRGFRVVLSEGRISLEFNKNKVASDTIDQTGQYKTYGDWLSDIEQRNPHYQSLFPIFWDESNFIAKCVEKLDNTLFVQCKSKNVGGRMMYMYTEAVLLKGFKPKRLIELFTSGGLFIDFDARTGHNHGTKLRVKLSKVAELFETHEIVG</sequence>
<dbReference type="InterPro" id="IPR043005">
    <property type="entry name" value="MvaI_BcnI_rec"/>
</dbReference>